<name>A0A183AB86_9TREM</name>
<dbReference type="Pfam" id="PF13650">
    <property type="entry name" value="Asp_protease_2"/>
    <property type="match status" value="1"/>
</dbReference>
<evidence type="ECO:0000256" key="1">
    <source>
        <dbReference type="SAM" id="MobiDB-lite"/>
    </source>
</evidence>
<dbReference type="Proteomes" id="UP000272942">
    <property type="component" value="Unassembled WGS sequence"/>
</dbReference>
<feature type="compositionally biased region" description="Basic residues" evidence="1">
    <location>
        <begin position="22"/>
        <end position="31"/>
    </location>
</feature>
<dbReference type="WBParaSite" id="ECPE_0000422901-mRNA-1">
    <property type="protein sequence ID" value="ECPE_0000422901-mRNA-1"/>
    <property type="gene ID" value="ECPE_0000422901"/>
</dbReference>
<dbReference type="Gene3D" id="2.40.70.10">
    <property type="entry name" value="Acid Proteases"/>
    <property type="match status" value="1"/>
</dbReference>
<evidence type="ECO:0000313" key="3">
    <source>
        <dbReference type="Proteomes" id="UP000272942"/>
    </source>
</evidence>
<dbReference type="EMBL" id="UZAN01041096">
    <property type="protein sequence ID" value="VDP71967.1"/>
    <property type="molecule type" value="Genomic_DNA"/>
</dbReference>
<proteinExistence type="predicted"/>
<accession>A0A183AB86</accession>
<evidence type="ECO:0000313" key="4">
    <source>
        <dbReference type="WBParaSite" id="ECPE_0000422901-mRNA-1"/>
    </source>
</evidence>
<sequence>MSHKDGFCPPQTSRRSSPRSSFKPRRPRSSRNRTSSLLTTFKVDAAYHRQFVSVHINNHPVRLQIDTASDINIISRRIWQSLGRPTLHPTTEYATSACGGSLTLLGRVARTVTFNDKSIVGDCFVTQTHLNLIGIDWLEPLGLLNAPINSVCISILSVSESTEMSPHDATHFADVF</sequence>
<feature type="region of interest" description="Disordered" evidence="1">
    <location>
        <begin position="1"/>
        <end position="35"/>
    </location>
</feature>
<dbReference type="AlphaFoldDB" id="A0A183AB86"/>
<keyword evidence="3" id="KW-1185">Reference proteome</keyword>
<gene>
    <name evidence="2" type="ORF">ECPE_LOCUS4221</name>
</gene>
<protein>
    <submittedName>
        <fullName evidence="4">Peptidase A2 domain-containing protein</fullName>
    </submittedName>
</protein>
<dbReference type="OrthoDB" id="6284779at2759"/>
<dbReference type="PANTHER" id="PTHR36943:SF1">
    <property type="entry name" value="CCHC-TYPE DOMAIN-CONTAINING PROTEIN"/>
    <property type="match status" value="1"/>
</dbReference>
<reference evidence="4" key="1">
    <citation type="submission" date="2016-06" db="UniProtKB">
        <authorList>
            <consortium name="WormBaseParasite"/>
        </authorList>
    </citation>
    <scope>IDENTIFICATION</scope>
</reference>
<dbReference type="InterPro" id="IPR021109">
    <property type="entry name" value="Peptidase_aspartic_dom_sf"/>
</dbReference>
<organism evidence="4">
    <name type="scientific">Echinostoma caproni</name>
    <dbReference type="NCBI Taxonomy" id="27848"/>
    <lineage>
        <taxon>Eukaryota</taxon>
        <taxon>Metazoa</taxon>
        <taxon>Spiralia</taxon>
        <taxon>Lophotrochozoa</taxon>
        <taxon>Platyhelminthes</taxon>
        <taxon>Trematoda</taxon>
        <taxon>Digenea</taxon>
        <taxon>Plagiorchiida</taxon>
        <taxon>Echinostomata</taxon>
        <taxon>Echinostomatoidea</taxon>
        <taxon>Echinostomatidae</taxon>
        <taxon>Echinostoma</taxon>
    </lineage>
</organism>
<dbReference type="SUPFAM" id="SSF50630">
    <property type="entry name" value="Acid proteases"/>
    <property type="match status" value="1"/>
</dbReference>
<feature type="compositionally biased region" description="Low complexity" evidence="1">
    <location>
        <begin position="9"/>
        <end position="21"/>
    </location>
</feature>
<evidence type="ECO:0000313" key="2">
    <source>
        <dbReference type="EMBL" id="VDP71967.1"/>
    </source>
</evidence>
<reference evidence="2 3" key="2">
    <citation type="submission" date="2018-11" db="EMBL/GenBank/DDBJ databases">
        <authorList>
            <consortium name="Pathogen Informatics"/>
        </authorList>
    </citation>
    <scope>NUCLEOTIDE SEQUENCE [LARGE SCALE GENOMIC DNA]</scope>
    <source>
        <strain evidence="2 3">Egypt</strain>
    </source>
</reference>
<dbReference type="PANTHER" id="PTHR36943">
    <property type="entry name" value="CCHC-TYPE DOMAIN-CONTAINING PROTEIN"/>
    <property type="match status" value="1"/>
</dbReference>